<evidence type="ECO:0000313" key="4">
    <source>
        <dbReference type="Proteomes" id="UP000228921"/>
    </source>
</evidence>
<dbReference type="PANTHER" id="PTHR23308">
    <property type="entry name" value="NUCLEAR INHIBITOR OF PROTEIN PHOSPHATASE-1"/>
    <property type="match status" value="1"/>
</dbReference>
<dbReference type="Proteomes" id="UP000228921">
    <property type="component" value="Unassembled WGS sequence"/>
</dbReference>
<dbReference type="AlphaFoldDB" id="A0A2M8P448"/>
<accession>A0A2M8P448</accession>
<dbReference type="Pfam" id="PF00498">
    <property type="entry name" value="FHA"/>
    <property type="match status" value="1"/>
</dbReference>
<feature type="domain" description="FHA" evidence="2">
    <location>
        <begin position="61"/>
        <end position="120"/>
    </location>
</feature>
<evidence type="ECO:0000259" key="2">
    <source>
        <dbReference type="PROSITE" id="PS50006"/>
    </source>
</evidence>
<evidence type="ECO:0000256" key="1">
    <source>
        <dbReference type="SAM" id="MobiDB-lite"/>
    </source>
</evidence>
<dbReference type="PROSITE" id="PS50006">
    <property type="entry name" value="FHA_DOMAIN"/>
    <property type="match status" value="1"/>
</dbReference>
<feature type="compositionally biased region" description="Polar residues" evidence="1">
    <location>
        <begin position="1"/>
        <end position="25"/>
    </location>
</feature>
<sequence>MVESSNTASERSTTRLSEGASSAQSAVPPFYTGQSSAAWQVTLLVQDERSVPLRLSVGQRAVIGRPDEVEGFMPEIDTTPFHGRDKGVSRRHAEFITLEGQLHVRDLGSTNGTRLNGQLLQPNRAYRLREGDLLQFGNLYMLIKLNETAQQASQ</sequence>
<dbReference type="EMBL" id="PGTK01000001">
    <property type="protein sequence ID" value="PJF32315.1"/>
    <property type="molecule type" value="Genomic_DNA"/>
</dbReference>
<dbReference type="CDD" id="cd00060">
    <property type="entry name" value="FHA"/>
    <property type="match status" value="1"/>
</dbReference>
<dbReference type="SUPFAM" id="SSF49879">
    <property type="entry name" value="SMAD/FHA domain"/>
    <property type="match status" value="1"/>
</dbReference>
<dbReference type="Gene3D" id="2.60.200.20">
    <property type="match status" value="1"/>
</dbReference>
<dbReference type="SMART" id="SM00240">
    <property type="entry name" value="FHA"/>
    <property type="match status" value="1"/>
</dbReference>
<protein>
    <recommendedName>
        <fullName evidence="2">FHA domain-containing protein</fullName>
    </recommendedName>
</protein>
<gene>
    <name evidence="3" type="ORF">CUN51_01415</name>
</gene>
<organism evidence="3 4">
    <name type="scientific">Candidatus Thermofonsia Clade 1 bacterium</name>
    <dbReference type="NCBI Taxonomy" id="2364210"/>
    <lineage>
        <taxon>Bacteria</taxon>
        <taxon>Bacillati</taxon>
        <taxon>Chloroflexota</taxon>
        <taxon>Candidatus Thermofontia</taxon>
        <taxon>Candidatus Thermofonsia Clade 1</taxon>
    </lineage>
</organism>
<proteinExistence type="predicted"/>
<evidence type="ECO:0000313" key="3">
    <source>
        <dbReference type="EMBL" id="PJF32315.1"/>
    </source>
</evidence>
<reference evidence="3 4" key="1">
    <citation type="submission" date="2017-11" db="EMBL/GenBank/DDBJ databases">
        <title>Evolution of Phototrophy in the Chloroflexi Phylum Driven by Horizontal Gene Transfer.</title>
        <authorList>
            <person name="Ward L.M."/>
            <person name="Hemp J."/>
            <person name="Shih P.M."/>
            <person name="Mcglynn S.E."/>
            <person name="Fischer W."/>
        </authorList>
    </citation>
    <scope>NUCLEOTIDE SEQUENCE [LARGE SCALE GENOMIC DNA]</scope>
    <source>
        <strain evidence="3">CP2_2F</strain>
    </source>
</reference>
<dbReference type="InterPro" id="IPR050923">
    <property type="entry name" value="Cell_Proc_Reg/RNA_Proc"/>
</dbReference>
<comment type="caution">
    <text evidence="3">The sequence shown here is derived from an EMBL/GenBank/DDBJ whole genome shotgun (WGS) entry which is preliminary data.</text>
</comment>
<name>A0A2M8P448_9CHLR</name>
<dbReference type="InterPro" id="IPR008984">
    <property type="entry name" value="SMAD_FHA_dom_sf"/>
</dbReference>
<feature type="region of interest" description="Disordered" evidence="1">
    <location>
        <begin position="1"/>
        <end position="27"/>
    </location>
</feature>
<dbReference type="InterPro" id="IPR000253">
    <property type="entry name" value="FHA_dom"/>
</dbReference>